<dbReference type="AlphaFoldDB" id="A0A9N9RAJ6"/>
<evidence type="ECO:0000313" key="2">
    <source>
        <dbReference type="Proteomes" id="UP001153714"/>
    </source>
</evidence>
<evidence type="ECO:0000313" key="1">
    <source>
        <dbReference type="EMBL" id="CAG9793735.1"/>
    </source>
</evidence>
<protein>
    <submittedName>
        <fullName evidence="1">Uncharacterized protein</fullName>
    </submittedName>
</protein>
<name>A0A9N9RAJ6_9NEOP</name>
<gene>
    <name evidence="1" type="ORF">DIATSA_LOCUS11148</name>
</gene>
<dbReference type="OrthoDB" id="5989194at2759"/>
<reference evidence="1" key="1">
    <citation type="submission" date="2021-12" db="EMBL/GenBank/DDBJ databases">
        <authorList>
            <person name="King R."/>
        </authorList>
    </citation>
    <scope>NUCLEOTIDE SEQUENCE</scope>
</reference>
<accession>A0A9N9RAJ6</accession>
<dbReference type="Pfam" id="PF03564">
    <property type="entry name" value="DUF1759"/>
    <property type="match status" value="1"/>
</dbReference>
<dbReference type="EMBL" id="OU893337">
    <property type="protein sequence ID" value="CAG9793735.1"/>
    <property type="molecule type" value="Genomic_DNA"/>
</dbReference>
<reference evidence="1" key="2">
    <citation type="submission" date="2022-10" db="EMBL/GenBank/DDBJ databases">
        <authorList>
            <consortium name="ENA_rothamsted_submissions"/>
            <consortium name="culmorum"/>
            <person name="King R."/>
        </authorList>
    </citation>
    <scope>NUCLEOTIDE SEQUENCE</scope>
</reference>
<proteinExistence type="predicted"/>
<keyword evidence="2" id="KW-1185">Reference proteome</keyword>
<sequence>MPAFDYEYEYWLEFHDTFLSLVHNSTEISKNSEFPISKIINKGSAELVIDSLQFSAANYSAEWELFFFIYLSWKTNSCKKNINYKHNKQKANYRFPYIDIA</sequence>
<dbReference type="InterPro" id="IPR005312">
    <property type="entry name" value="DUF1759"/>
</dbReference>
<dbReference type="Proteomes" id="UP001153714">
    <property type="component" value="Chromosome 6"/>
</dbReference>
<organism evidence="1 2">
    <name type="scientific">Diatraea saccharalis</name>
    <name type="common">sugarcane borer</name>
    <dbReference type="NCBI Taxonomy" id="40085"/>
    <lineage>
        <taxon>Eukaryota</taxon>
        <taxon>Metazoa</taxon>
        <taxon>Ecdysozoa</taxon>
        <taxon>Arthropoda</taxon>
        <taxon>Hexapoda</taxon>
        <taxon>Insecta</taxon>
        <taxon>Pterygota</taxon>
        <taxon>Neoptera</taxon>
        <taxon>Endopterygota</taxon>
        <taxon>Lepidoptera</taxon>
        <taxon>Glossata</taxon>
        <taxon>Ditrysia</taxon>
        <taxon>Pyraloidea</taxon>
        <taxon>Crambidae</taxon>
        <taxon>Crambinae</taxon>
        <taxon>Diatraea</taxon>
    </lineage>
</organism>